<dbReference type="InterPro" id="IPR012338">
    <property type="entry name" value="Beta-lactam/transpept-like"/>
</dbReference>
<keyword evidence="12" id="KW-0121">Carboxypeptidase</keyword>
<evidence type="ECO:0000313" key="12">
    <source>
        <dbReference type="EMBL" id="MDC3420427.1"/>
    </source>
</evidence>
<keyword evidence="5" id="KW-0573">Peptidoglycan synthesis</keyword>
<evidence type="ECO:0000256" key="2">
    <source>
        <dbReference type="ARBA" id="ARBA00022729"/>
    </source>
</evidence>
<dbReference type="GO" id="GO:0009002">
    <property type="term" value="F:serine-type D-Ala-D-Ala carboxypeptidase activity"/>
    <property type="evidence" value="ECO:0007669"/>
    <property type="project" value="InterPro"/>
</dbReference>
<keyword evidence="2" id="KW-0732">Signal</keyword>
<dbReference type="EMBL" id="JAMQJZ010000005">
    <property type="protein sequence ID" value="MDC3420427.1"/>
    <property type="molecule type" value="Genomic_DNA"/>
</dbReference>
<accession>A0A9X4AHT2</accession>
<evidence type="ECO:0000256" key="7">
    <source>
        <dbReference type="PIRSR" id="PIRSR618044-1"/>
    </source>
</evidence>
<dbReference type="RefSeq" id="WP_259869067.1">
    <property type="nucleotide sequence ID" value="NZ_JAMQJZ010000005.1"/>
</dbReference>
<keyword evidence="12" id="KW-0645">Protease</keyword>
<feature type="domain" description="Peptidase S11 D-alanyl-D-alanine carboxypeptidase A N-terminal" evidence="11">
    <location>
        <begin position="32"/>
        <end position="256"/>
    </location>
</feature>
<dbReference type="Pfam" id="PF00768">
    <property type="entry name" value="Peptidase_S11"/>
    <property type="match status" value="1"/>
</dbReference>
<evidence type="ECO:0000259" key="11">
    <source>
        <dbReference type="Pfam" id="PF00768"/>
    </source>
</evidence>
<dbReference type="GO" id="GO:0008360">
    <property type="term" value="P:regulation of cell shape"/>
    <property type="evidence" value="ECO:0007669"/>
    <property type="project" value="UniProtKB-KW"/>
</dbReference>
<evidence type="ECO:0000256" key="8">
    <source>
        <dbReference type="PIRSR" id="PIRSR618044-2"/>
    </source>
</evidence>
<evidence type="ECO:0000256" key="9">
    <source>
        <dbReference type="RuleBase" id="RU004016"/>
    </source>
</evidence>
<keyword evidence="4" id="KW-0133">Cell shape</keyword>
<evidence type="ECO:0000256" key="5">
    <source>
        <dbReference type="ARBA" id="ARBA00022984"/>
    </source>
</evidence>
<evidence type="ECO:0000256" key="6">
    <source>
        <dbReference type="ARBA" id="ARBA00023316"/>
    </source>
</evidence>
<feature type="binding site" evidence="8">
    <location>
        <position position="227"/>
    </location>
    <ligand>
        <name>substrate</name>
    </ligand>
</feature>
<dbReference type="GO" id="GO:0071555">
    <property type="term" value="P:cell wall organization"/>
    <property type="evidence" value="ECO:0007669"/>
    <property type="project" value="UniProtKB-KW"/>
</dbReference>
<comment type="caution">
    <text evidence="12">The sequence shown here is derived from an EMBL/GenBank/DDBJ whole genome shotgun (WGS) entry which is preliminary data.</text>
</comment>
<dbReference type="InterPro" id="IPR001967">
    <property type="entry name" value="Peptidase_S11_N"/>
</dbReference>
<evidence type="ECO:0000256" key="4">
    <source>
        <dbReference type="ARBA" id="ARBA00022960"/>
    </source>
</evidence>
<gene>
    <name evidence="12" type="ORF">NC661_08615</name>
</gene>
<evidence type="ECO:0000256" key="1">
    <source>
        <dbReference type="ARBA" id="ARBA00007164"/>
    </source>
</evidence>
<reference evidence="12" key="1">
    <citation type="submission" date="2022-06" db="EMBL/GenBank/DDBJ databases">
        <title>Aquibacillus sp. a new bacterium isolated from soil saline samples.</title>
        <authorList>
            <person name="Galisteo C."/>
            <person name="De La Haba R."/>
            <person name="Sanchez-Porro C."/>
            <person name="Ventosa A."/>
        </authorList>
    </citation>
    <scope>NUCLEOTIDE SEQUENCE</scope>
    <source>
        <strain evidence="12">JCM 12387</strain>
    </source>
</reference>
<evidence type="ECO:0000313" key="13">
    <source>
        <dbReference type="Proteomes" id="UP001145072"/>
    </source>
</evidence>
<dbReference type="PANTHER" id="PTHR21581">
    <property type="entry name" value="D-ALANYL-D-ALANINE CARBOXYPEPTIDASE"/>
    <property type="match status" value="1"/>
</dbReference>
<evidence type="ECO:0000256" key="10">
    <source>
        <dbReference type="SAM" id="Phobius"/>
    </source>
</evidence>
<keyword evidence="10" id="KW-0812">Transmembrane</keyword>
<keyword evidence="6" id="KW-0961">Cell wall biogenesis/degradation</keyword>
<keyword evidence="10" id="KW-0472">Membrane</keyword>
<dbReference type="PRINTS" id="PR00725">
    <property type="entry name" value="DADACBPTASE1"/>
</dbReference>
<feature type="active site" description="Acyl-ester intermediate" evidence="7">
    <location>
        <position position="64"/>
    </location>
</feature>
<protein>
    <submittedName>
        <fullName evidence="12">D-alanyl-D-alanine carboxypeptidase</fullName>
    </submittedName>
</protein>
<feature type="active site" description="Proton acceptor" evidence="7">
    <location>
        <position position="67"/>
    </location>
</feature>
<dbReference type="SUPFAM" id="SSF56601">
    <property type="entry name" value="beta-lactamase/transpeptidase-like"/>
    <property type="match status" value="1"/>
</dbReference>
<proteinExistence type="inferred from homology"/>
<organism evidence="12 13">
    <name type="scientific">Aquibacillus koreensis</name>
    <dbReference type="NCBI Taxonomy" id="279446"/>
    <lineage>
        <taxon>Bacteria</taxon>
        <taxon>Bacillati</taxon>
        <taxon>Bacillota</taxon>
        <taxon>Bacilli</taxon>
        <taxon>Bacillales</taxon>
        <taxon>Bacillaceae</taxon>
        <taxon>Aquibacillus</taxon>
    </lineage>
</organism>
<feature type="transmembrane region" description="Helical" evidence="10">
    <location>
        <begin position="369"/>
        <end position="386"/>
    </location>
</feature>
<keyword evidence="3" id="KW-0378">Hydrolase</keyword>
<dbReference type="Gene3D" id="3.40.710.10">
    <property type="entry name" value="DD-peptidase/beta-lactamase superfamily"/>
    <property type="match status" value="1"/>
</dbReference>
<feature type="active site" evidence="7">
    <location>
        <position position="119"/>
    </location>
</feature>
<dbReference type="AlphaFoldDB" id="A0A9X4AHT2"/>
<name>A0A9X4AHT2_9BACI</name>
<dbReference type="InterPro" id="IPR018044">
    <property type="entry name" value="Peptidase_S11"/>
</dbReference>
<dbReference type="GO" id="GO:0006508">
    <property type="term" value="P:proteolysis"/>
    <property type="evidence" value="ECO:0007669"/>
    <property type="project" value="InterPro"/>
</dbReference>
<dbReference type="Proteomes" id="UP001145072">
    <property type="component" value="Unassembled WGS sequence"/>
</dbReference>
<keyword evidence="10" id="KW-1133">Transmembrane helix</keyword>
<keyword evidence="13" id="KW-1185">Reference proteome</keyword>
<sequence length="393" mass="44153">MRKISMILGIFFIFNCITMQTVDAEAELEYYPDQITSEAAILMDANSGQVLYEKSASVPLYPASLTKIATAIYTIEKGQLDDIVTVSQRARDADGTRVYLEPGEKVTLEKLIQGLLINSGNDAGVAIAEHLDGSVERFAENINDFLENTIGVKDTHFENPHGLYDPNHITTAKDLADISRYAMINDVFRKIIATKELEWDGESWVTTIFHHHRLMREIPYDGITGGKTGFVDESGHTLMTTAERDEISLIVITLNSPIQLEAYNDTVALLDYGFENFETTSIEEGTTFKNTEGETFITADTLFYTQIVGDVPILEVTEDGHLSIDQSDDMLNISLPLKKEQVEEMPVLEKQTSEEQVITDSKTKTVSPLYWIVPLMILLGIAIFIFRRKQLYK</sequence>
<evidence type="ECO:0000256" key="3">
    <source>
        <dbReference type="ARBA" id="ARBA00022801"/>
    </source>
</evidence>
<comment type="similarity">
    <text evidence="1 9">Belongs to the peptidase S11 family.</text>
</comment>
<dbReference type="GO" id="GO:0009252">
    <property type="term" value="P:peptidoglycan biosynthetic process"/>
    <property type="evidence" value="ECO:0007669"/>
    <property type="project" value="UniProtKB-KW"/>
</dbReference>
<dbReference type="PANTHER" id="PTHR21581:SF6">
    <property type="entry name" value="TRAFFICKING PROTEIN PARTICLE COMPLEX SUBUNIT 12"/>
    <property type="match status" value="1"/>
</dbReference>